<evidence type="ECO:0000256" key="1">
    <source>
        <dbReference type="SAM" id="Phobius"/>
    </source>
</evidence>
<comment type="caution">
    <text evidence="2">The sequence shown here is derived from an EMBL/GenBank/DDBJ whole genome shotgun (WGS) entry which is preliminary data.</text>
</comment>
<organism evidence="2 3">
    <name type="scientific">Salirhabdus euzebyi</name>
    <dbReference type="NCBI Taxonomy" id="394506"/>
    <lineage>
        <taxon>Bacteria</taxon>
        <taxon>Bacillati</taxon>
        <taxon>Bacillota</taxon>
        <taxon>Bacilli</taxon>
        <taxon>Bacillales</taxon>
        <taxon>Bacillaceae</taxon>
        <taxon>Salirhabdus</taxon>
    </lineage>
</organism>
<sequence length="202" mass="23248">MDFIQQWVTEIIIFLLIAMIVDLLLPQSTMQKYVKFAVGLILVLIFLQPLFQLFKADASQIFQNGLAYNEAQSEEIKNSIEKEKIEIQASQRAYILNQMAVQLKKQAEGELINDYGVTIQDITFTFPNDSEEVNWEDMEGLHVFLKNADDPRGAEVEDVVIDFNQEKPAEELPIDDIKHDLSSLWEISEEQIHLEWEGGDNT</sequence>
<accession>A0A841Q747</accession>
<proteinExistence type="predicted"/>
<keyword evidence="1" id="KW-0472">Membrane</keyword>
<dbReference type="InterPro" id="IPR014245">
    <property type="entry name" value="Spore_III_AF"/>
</dbReference>
<dbReference type="AlphaFoldDB" id="A0A841Q747"/>
<keyword evidence="3" id="KW-1185">Reference proteome</keyword>
<dbReference type="Proteomes" id="UP000581688">
    <property type="component" value="Unassembled WGS sequence"/>
</dbReference>
<feature type="transmembrane region" description="Helical" evidence="1">
    <location>
        <begin position="37"/>
        <end position="54"/>
    </location>
</feature>
<protein>
    <submittedName>
        <fullName evidence="2">Stage III sporulation protein AF</fullName>
    </submittedName>
</protein>
<dbReference type="Pfam" id="PF09581">
    <property type="entry name" value="Spore_III_AF"/>
    <property type="match status" value="1"/>
</dbReference>
<name>A0A841Q747_9BACI</name>
<evidence type="ECO:0000313" key="3">
    <source>
        <dbReference type="Proteomes" id="UP000581688"/>
    </source>
</evidence>
<evidence type="ECO:0000313" key="2">
    <source>
        <dbReference type="EMBL" id="MBB6454228.1"/>
    </source>
</evidence>
<feature type="transmembrane region" description="Helical" evidence="1">
    <location>
        <begin position="6"/>
        <end position="25"/>
    </location>
</feature>
<keyword evidence="1" id="KW-1133">Transmembrane helix</keyword>
<gene>
    <name evidence="2" type="ORF">HNQ94_002703</name>
</gene>
<dbReference type="NCBIfam" id="TIGR02896">
    <property type="entry name" value="spore_III_AF"/>
    <property type="match status" value="1"/>
</dbReference>
<dbReference type="EMBL" id="JACHGH010000008">
    <property type="protein sequence ID" value="MBB6454228.1"/>
    <property type="molecule type" value="Genomic_DNA"/>
</dbReference>
<dbReference type="RefSeq" id="WP_174494705.1">
    <property type="nucleotide sequence ID" value="NZ_CADDWK010000001.1"/>
</dbReference>
<keyword evidence="1" id="KW-0812">Transmembrane</keyword>
<reference evidence="2 3" key="1">
    <citation type="submission" date="2020-08" db="EMBL/GenBank/DDBJ databases">
        <title>Genomic Encyclopedia of Type Strains, Phase IV (KMG-IV): sequencing the most valuable type-strain genomes for metagenomic binning, comparative biology and taxonomic classification.</title>
        <authorList>
            <person name="Goeker M."/>
        </authorList>
    </citation>
    <scope>NUCLEOTIDE SEQUENCE [LARGE SCALE GENOMIC DNA]</scope>
    <source>
        <strain evidence="2 3">DSM 19612</strain>
    </source>
</reference>